<keyword evidence="2" id="KW-1133">Transmembrane helix</keyword>
<keyword evidence="3" id="KW-0732">Signal</keyword>
<evidence type="ECO:0000256" key="1">
    <source>
        <dbReference type="SAM" id="MobiDB-lite"/>
    </source>
</evidence>
<keyword evidence="2" id="KW-0812">Transmembrane</keyword>
<feature type="transmembrane region" description="Helical" evidence="2">
    <location>
        <begin position="540"/>
        <end position="564"/>
    </location>
</feature>
<feature type="transmembrane region" description="Helical" evidence="2">
    <location>
        <begin position="61"/>
        <end position="83"/>
    </location>
</feature>
<name>A0A1V2VW19_9BURK</name>
<feature type="compositionally biased region" description="Basic and acidic residues" evidence="1">
    <location>
        <begin position="857"/>
        <end position="870"/>
    </location>
</feature>
<evidence type="ECO:0008006" key="6">
    <source>
        <dbReference type="Google" id="ProtNLM"/>
    </source>
</evidence>
<dbReference type="AlphaFoldDB" id="A0A1V2VW19"/>
<sequence length="870" mass="91798">MTRTTRIVVVTLLATLLPSFAMAANLFDIPQGDISIKVLGALFGGLLDTGGNDPLLNGIKIFNGGCLIIGGILAAYTILAGTLNTAHDGEMLGKKFSSVWIPVRYSVGTALVLPVVGGGYCVMQALVMWLVVQGIGLADGVWSAFMSNPTSAANTNVTSQREKILTVAKNAFQNSICYQSYARTIGESPSILKFGQYNYSAHKTSTGWVYGDSTSMLRVNGCGQVNYPAPIEADSTIRNTTPSTNSGYLGDFGTIFAPMDISAINQAQITETDNLAKAMDDLAKTVIATAPARTNDGAYGVSLTPEQAQGYYNQIETATDNYLSKMKTAANGLSTTDAYSRIQQTASNQGWILAGAWFTRIIQMNNSINKAIDSTPTSKAGTGGWKDSTLFADSEKYMAGATQVLAAAPNASAPPDIDSSAGSSSNSSGAEVVDVSGGMEASVTKALTTINLYELKNDSRHPLVIMNELGNRLIKVVFAAMALLTAAAGATGVVAGWFNAGGAVSAVIGIMGWFVDVPVKILMGTGMGAAYILPNMPFILWIGCIAGWVLLVIEAIIAAPLWAIMHLHPNGDDLTGRGGNGYSLVLSLLLRPVLMVFGMEAAIVISAVIGEFINKTFFEVFAQNTGTFTGWSEITALAMGTTVYCIVMFIFIKKCFGIIHQLPDQMLQWIGGGGSQLGQFAGEFAHAQEKGGAAGAAGGGFAASSIAKVGAAGAGKIKQGVDRKVRGDLAELDNEEKGFAATAGEGAMRERNSNESMRADLDPNAMFKNNTYSKQRVAQNREAYNEAFRQVGDSAPNKEAAQAKFAKLFRKADRSGFSAYGGSAVKAAQQIGAQLVKENLDMNLSKNPDNSPEPTNEPDKLEIDPDKKVE</sequence>
<feature type="chain" id="PRO_5013002498" description="DotA/TraY family protein" evidence="3">
    <location>
        <begin position="24"/>
        <end position="870"/>
    </location>
</feature>
<dbReference type="EMBL" id="MUTJ01000093">
    <property type="protein sequence ID" value="ONU77496.1"/>
    <property type="molecule type" value="Genomic_DNA"/>
</dbReference>
<feature type="transmembrane region" description="Helical" evidence="2">
    <location>
        <begin position="103"/>
        <end position="120"/>
    </location>
</feature>
<evidence type="ECO:0000256" key="2">
    <source>
        <dbReference type="SAM" id="Phobius"/>
    </source>
</evidence>
<dbReference type="OrthoDB" id="7010241at2"/>
<dbReference type="InterPro" id="IPR027628">
    <property type="entry name" value="DotA_TraY"/>
</dbReference>
<feature type="compositionally biased region" description="Polar residues" evidence="1">
    <location>
        <begin position="842"/>
        <end position="854"/>
    </location>
</feature>
<reference evidence="4 5" key="1">
    <citation type="submission" date="2016-08" db="EMBL/GenBank/DDBJ databases">
        <authorList>
            <person name="Seilhamer J.J."/>
        </authorList>
    </citation>
    <scope>NUCLEOTIDE SEQUENCE [LARGE SCALE GENOMIC DNA]</scope>
    <source>
        <strain evidence="4 5">VC14762</strain>
    </source>
</reference>
<dbReference type="Proteomes" id="UP000188543">
    <property type="component" value="Unassembled WGS sequence"/>
</dbReference>
<proteinExistence type="predicted"/>
<keyword evidence="2" id="KW-0472">Membrane</keyword>
<organism evidence="4 5">
    <name type="scientific">Burkholderia cenocepacia</name>
    <dbReference type="NCBI Taxonomy" id="95486"/>
    <lineage>
        <taxon>Bacteria</taxon>
        <taxon>Pseudomonadati</taxon>
        <taxon>Pseudomonadota</taxon>
        <taxon>Betaproteobacteria</taxon>
        <taxon>Burkholderiales</taxon>
        <taxon>Burkholderiaceae</taxon>
        <taxon>Burkholderia</taxon>
        <taxon>Burkholderia cepacia complex</taxon>
    </lineage>
</organism>
<evidence type="ECO:0000313" key="4">
    <source>
        <dbReference type="EMBL" id="ONU77496.1"/>
    </source>
</evidence>
<evidence type="ECO:0000313" key="5">
    <source>
        <dbReference type="Proteomes" id="UP000188543"/>
    </source>
</evidence>
<evidence type="ECO:0000256" key="3">
    <source>
        <dbReference type="SAM" id="SignalP"/>
    </source>
</evidence>
<feature type="transmembrane region" description="Helical" evidence="2">
    <location>
        <begin position="634"/>
        <end position="652"/>
    </location>
</feature>
<comment type="caution">
    <text evidence="4">The sequence shown here is derived from an EMBL/GenBank/DDBJ whole genome shotgun (WGS) entry which is preliminary data.</text>
</comment>
<protein>
    <recommendedName>
        <fullName evidence="6">DotA/TraY family protein</fullName>
    </recommendedName>
</protein>
<gene>
    <name evidence="4" type="ORF">A8E72_31010</name>
</gene>
<dbReference type="NCBIfam" id="TIGR04346">
    <property type="entry name" value="DotA_TraY"/>
    <property type="match status" value="1"/>
</dbReference>
<feature type="transmembrane region" description="Helical" evidence="2">
    <location>
        <begin position="476"/>
        <end position="498"/>
    </location>
</feature>
<feature type="region of interest" description="Disordered" evidence="1">
    <location>
        <begin position="838"/>
        <end position="870"/>
    </location>
</feature>
<accession>A0A1V2VW19</accession>
<feature type="transmembrane region" description="Helical" evidence="2">
    <location>
        <begin position="126"/>
        <end position="145"/>
    </location>
</feature>
<feature type="transmembrane region" description="Helical" evidence="2">
    <location>
        <begin position="584"/>
        <end position="613"/>
    </location>
</feature>
<dbReference type="RefSeq" id="WP_077176743.1">
    <property type="nucleotide sequence ID" value="NZ_MUTB01000145.1"/>
</dbReference>
<feature type="signal peptide" evidence="3">
    <location>
        <begin position="1"/>
        <end position="23"/>
    </location>
</feature>
<feature type="transmembrane region" description="Helical" evidence="2">
    <location>
        <begin position="510"/>
        <end position="533"/>
    </location>
</feature>